<organism evidence="1 2">
    <name type="scientific">Dichomitus squalens (strain LYAD-421)</name>
    <name type="common">Western red white-rot fungus</name>
    <dbReference type="NCBI Taxonomy" id="732165"/>
    <lineage>
        <taxon>Eukaryota</taxon>
        <taxon>Fungi</taxon>
        <taxon>Dikarya</taxon>
        <taxon>Basidiomycota</taxon>
        <taxon>Agaricomycotina</taxon>
        <taxon>Agaricomycetes</taxon>
        <taxon>Polyporales</taxon>
        <taxon>Polyporaceae</taxon>
        <taxon>Dichomitus</taxon>
    </lineage>
</organism>
<gene>
    <name evidence="1" type="ORF">DICSQDRAFT_173400</name>
</gene>
<sequence length="619" mass="68774">MRVHSSRSLANVPTAHSHEARFPAVSGADAYSANLALHSLVDETTVVSEHGSDAYERASYYNGITGDDDHPVLVYRSDYFTTPFPKPDDRFPHIPVKSLRGVFNTPLNQIWGAIGPQVRDIVKVRNIQWSSIDTARFDTHGPLGEEDMGSLGPVVIWIGVLPGSAPPPTQPDTAHDVSQQILDLLRKNGVDGFVVEWREAVAQRLAGSPLLQHADSFDPTHYVRRFLTALHCVPLTAADMEEEDSQGTLTLWFTEGTGDDGKPSDKVYGLSNCHVLRKNTALNFSYKRGAAKNHAASEWRPRPRARKRWIRGKLDEENEAIAGLEQLHDEVTKSWIDLKLRRNIGHVVYAPAIKVDEGRTGYTADWGVFWLRRRRSKVPLKATWLISYTPLQLRDMFHPGAGGRTAFKYPEEGKLKIHGCATKEDLAVPTEFDSQGQCCLMVGKDGNTTGLTVGHYAGLESFVRNAVGVESMELTIYNSGNKAVEAFSAKRDSGSFVWHMKDGKAYIVGQLHSRHNKGGSTSNHVTYCTPGWWLLTQIQKKYKNAIFYPDSWPVREQLQRLHGSVFLRLVLMSTELTEVEACAFASNFMSSSSLASSLLPCAHSLVLIVDCESFPSGYP</sequence>
<accession>R7SPK4</accession>
<dbReference type="Proteomes" id="UP000053319">
    <property type="component" value="Unassembled WGS sequence"/>
</dbReference>
<proteinExistence type="predicted"/>
<dbReference type="EMBL" id="JH719441">
    <property type="protein sequence ID" value="EJF58031.1"/>
    <property type="molecule type" value="Genomic_DNA"/>
</dbReference>
<dbReference type="GeneID" id="18839759"/>
<dbReference type="RefSeq" id="XP_007369279.1">
    <property type="nucleotide sequence ID" value="XM_007369217.1"/>
</dbReference>
<name>R7SPK4_DICSQ</name>
<protein>
    <submittedName>
        <fullName evidence="1">Uncharacterized protein</fullName>
    </submittedName>
</protein>
<dbReference type="AlphaFoldDB" id="R7SPK4"/>
<dbReference type="OrthoDB" id="5424209at2759"/>
<reference evidence="1 2" key="1">
    <citation type="journal article" date="2012" name="Science">
        <title>The Paleozoic origin of enzymatic lignin decomposition reconstructed from 31 fungal genomes.</title>
        <authorList>
            <person name="Floudas D."/>
            <person name="Binder M."/>
            <person name="Riley R."/>
            <person name="Barry K."/>
            <person name="Blanchette R.A."/>
            <person name="Henrissat B."/>
            <person name="Martinez A.T."/>
            <person name="Otillar R."/>
            <person name="Spatafora J.W."/>
            <person name="Yadav J.S."/>
            <person name="Aerts A."/>
            <person name="Benoit I."/>
            <person name="Boyd A."/>
            <person name="Carlson A."/>
            <person name="Copeland A."/>
            <person name="Coutinho P.M."/>
            <person name="de Vries R.P."/>
            <person name="Ferreira P."/>
            <person name="Findley K."/>
            <person name="Foster B."/>
            <person name="Gaskell J."/>
            <person name="Glotzer D."/>
            <person name="Gorecki P."/>
            <person name="Heitman J."/>
            <person name="Hesse C."/>
            <person name="Hori C."/>
            <person name="Igarashi K."/>
            <person name="Jurgens J.A."/>
            <person name="Kallen N."/>
            <person name="Kersten P."/>
            <person name="Kohler A."/>
            <person name="Kuees U."/>
            <person name="Kumar T.K.A."/>
            <person name="Kuo A."/>
            <person name="LaButti K."/>
            <person name="Larrondo L.F."/>
            <person name="Lindquist E."/>
            <person name="Ling A."/>
            <person name="Lombard V."/>
            <person name="Lucas S."/>
            <person name="Lundell T."/>
            <person name="Martin R."/>
            <person name="McLaughlin D.J."/>
            <person name="Morgenstern I."/>
            <person name="Morin E."/>
            <person name="Murat C."/>
            <person name="Nagy L.G."/>
            <person name="Nolan M."/>
            <person name="Ohm R.A."/>
            <person name="Patyshakuliyeva A."/>
            <person name="Rokas A."/>
            <person name="Ruiz-Duenas F.J."/>
            <person name="Sabat G."/>
            <person name="Salamov A."/>
            <person name="Samejima M."/>
            <person name="Schmutz J."/>
            <person name="Slot J.C."/>
            <person name="St John F."/>
            <person name="Stenlid J."/>
            <person name="Sun H."/>
            <person name="Sun S."/>
            <person name="Syed K."/>
            <person name="Tsang A."/>
            <person name="Wiebenga A."/>
            <person name="Young D."/>
            <person name="Pisabarro A."/>
            <person name="Eastwood D.C."/>
            <person name="Martin F."/>
            <person name="Cullen D."/>
            <person name="Grigoriev I.V."/>
            <person name="Hibbett D.S."/>
        </authorList>
    </citation>
    <scope>NUCLEOTIDE SEQUENCE [LARGE SCALE GENOMIC DNA]</scope>
    <source>
        <strain evidence="1 2">LYAD-421 SS1</strain>
    </source>
</reference>
<dbReference type="HOGENOM" id="CLU_024804_0_0_1"/>
<evidence type="ECO:0000313" key="2">
    <source>
        <dbReference type="Proteomes" id="UP000053319"/>
    </source>
</evidence>
<dbReference type="KEGG" id="dsq:DICSQDRAFT_173400"/>
<evidence type="ECO:0000313" key="1">
    <source>
        <dbReference type="EMBL" id="EJF58031.1"/>
    </source>
</evidence>
<dbReference type="OMA" id="LTLWFHE"/>